<feature type="compositionally biased region" description="Basic and acidic residues" evidence="1">
    <location>
        <begin position="51"/>
        <end position="62"/>
    </location>
</feature>
<evidence type="ECO:0000313" key="3">
    <source>
        <dbReference type="Proteomes" id="UP001597145"/>
    </source>
</evidence>
<dbReference type="InterPro" id="IPR029061">
    <property type="entry name" value="THDP-binding"/>
</dbReference>
<evidence type="ECO:0000256" key="1">
    <source>
        <dbReference type="SAM" id="MobiDB-lite"/>
    </source>
</evidence>
<sequence>MEHVAVRNAESGTHTADGWARATGKVGVSIGTSGLAGTEHDRGARRGARRLRPDHLPHRVERAAGQAERSAHAATPAGLVRLAD</sequence>
<comment type="caution">
    <text evidence="2">The sequence shown here is derived from an EMBL/GenBank/DDBJ whole genome shotgun (WGS) entry which is preliminary data.</text>
</comment>
<name>A0ABW4FK70_9PSEU</name>
<keyword evidence="3" id="KW-1185">Reference proteome</keyword>
<dbReference type="RefSeq" id="WP_343970440.1">
    <property type="nucleotide sequence ID" value="NZ_BAAAJG010000002.1"/>
</dbReference>
<dbReference type="EMBL" id="JBHUCP010000009">
    <property type="protein sequence ID" value="MFD1530732.1"/>
    <property type="molecule type" value="Genomic_DNA"/>
</dbReference>
<protein>
    <submittedName>
        <fullName evidence="2">Uncharacterized protein</fullName>
    </submittedName>
</protein>
<accession>A0ABW4FK70</accession>
<dbReference type="SUPFAM" id="SSF52518">
    <property type="entry name" value="Thiamin diphosphate-binding fold (THDP-binding)"/>
    <property type="match status" value="1"/>
</dbReference>
<organism evidence="2 3">
    <name type="scientific">Pseudonocardia aurantiaca</name>
    <dbReference type="NCBI Taxonomy" id="75290"/>
    <lineage>
        <taxon>Bacteria</taxon>
        <taxon>Bacillati</taxon>
        <taxon>Actinomycetota</taxon>
        <taxon>Actinomycetes</taxon>
        <taxon>Pseudonocardiales</taxon>
        <taxon>Pseudonocardiaceae</taxon>
        <taxon>Pseudonocardia</taxon>
    </lineage>
</organism>
<dbReference type="Gene3D" id="3.40.50.970">
    <property type="match status" value="1"/>
</dbReference>
<reference evidence="3" key="1">
    <citation type="journal article" date="2019" name="Int. J. Syst. Evol. Microbiol.">
        <title>The Global Catalogue of Microorganisms (GCM) 10K type strain sequencing project: providing services to taxonomists for standard genome sequencing and annotation.</title>
        <authorList>
            <consortium name="The Broad Institute Genomics Platform"/>
            <consortium name="The Broad Institute Genome Sequencing Center for Infectious Disease"/>
            <person name="Wu L."/>
            <person name="Ma J."/>
        </authorList>
    </citation>
    <scope>NUCLEOTIDE SEQUENCE [LARGE SCALE GENOMIC DNA]</scope>
    <source>
        <strain evidence="3">JCM 12165</strain>
    </source>
</reference>
<gene>
    <name evidence="2" type="ORF">ACFSCY_14895</name>
</gene>
<dbReference type="Proteomes" id="UP001597145">
    <property type="component" value="Unassembled WGS sequence"/>
</dbReference>
<evidence type="ECO:0000313" key="2">
    <source>
        <dbReference type="EMBL" id="MFD1530732.1"/>
    </source>
</evidence>
<proteinExistence type="predicted"/>
<feature type="region of interest" description="Disordered" evidence="1">
    <location>
        <begin position="1"/>
        <end position="84"/>
    </location>
</feature>